<evidence type="ECO:0000313" key="5">
    <source>
        <dbReference type="Proteomes" id="UP000663889"/>
    </source>
</evidence>
<dbReference type="Proteomes" id="UP000663889">
    <property type="component" value="Unassembled WGS sequence"/>
</dbReference>
<protein>
    <submittedName>
        <fullName evidence="2">Uncharacterized protein</fullName>
    </submittedName>
</protein>
<dbReference type="Proteomes" id="UP000663823">
    <property type="component" value="Unassembled WGS sequence"/>
</dbReference>
<dbReference type="EMBL" id="CAJOBE010002245">
    <property type="protein sequence ID" value="CAF3809199.1"/>
    <property type="molecule type" value="Genomic_DNA"/>
</dbReference>
<comment type="caution">
    <text evidence="2">The sequence shown here is derived from an EMBL/GenBank/DDBJ whole genome shotgun (WGS) entry which is preliminary data.</text>
</comment>
<sequence>MLNKDLIKKNKKINNLQDFLPLKTYEIYSIGETTLVNTIEELITLAKRTYVVTLFPYDDNKLNIHYLQIELIQNQKSIIINVEFFFGHNLLLPQLEEFLSVIFHPSKLIQVWGNINRFRYDINFNLIYSRHAIRNCNFVDIQNDFEIWYNNTFQHNHQNSDQELDFHHTTDTSAQCLCSYHSLTSSTNKNQWSLKNAIEYTFQENFNYSNLHPYQCLAITKLAIIIFEKWDYTKIQDYIKNKSYETKK</sequence>
<accession>A0A815HMJ5</accession>
<dbReference type="AlphaFoldDB" id="A0A815HMJ5"/>
<organism evidence="2 5">
    <name type="scientific">Rotaria sordida</name>
    <dbReference type="NCBI Taxonomy" id="392033"/>
    <lineage>
        <taxon>Eukaryota</taxon>
        <taxon>Metazoa</taxon>
        <taxon>Spiralia</taxon>
        <taxon>Gnathifera</taxon>
        <taxon>Rotifera</taxon>
        <taxon>Eurotatoria</taxon>
        <taxon>Bdelloidea</taxon>
        <taxon>Philodinida</taxon>
        <taxon>Philodinidae</taxon>
        <taxon>Rotaria</taxon>
    </lineage>
</organism>
<evidence type="ECO:0000313" key="1">
    <source>
        <dbReference type="EMBL" id="CAF1334260.1"/>
    </source>
</evidence>
<gene>
    <name evidence="4" type="ORF">FNK824_LOCUS15466</name>
    <name evidence="3" type="ORF">OTI717_LOCUS5537</name>
    <name evidence="1" type="ORF">RFH988_LOCUS31431</name>
    <name evidence="2" type="ORF">SEV965_LOCUS29005</name>
</gene>
<proteinExistence type="predicted"/>
<name>A0A815HMJ5_9BILA</name>
<dbReference type="Proteomes" id="UP000663874">
    <property type="component" value="Unassembled WGS sequence"/>
</dbReference>
<dbReference type="EMBL" id="CAJNOU010002847">
    <property type="protein sequence ID" value="CAF1353772.1"/>
    <property type="molecule type" value="Genomic_DNA"/>
</dbReference>
<evidence type="ECO:0000313" key="4">
    <source>
        <dbReference type="EMBL" id="CAF3809199.1"/>
    </source>
</evidence>
<evidence type="ECO:0000313" key="3">
    <source>
        <dbReference type="EMBL" id="CAF3575584.1"/>
    </source>
</evidence>
<evidence type="ECO:0000313" key="2">
    <source>
        <dbReference type="EMBL" id="CAF1353772.1"/>
    </source>
</evidence>
<dbReference type="OrthoDB" id="10066370at2759"/>
<dbReference type="EMBL" id="CAJOAX010000364">
    <property type="protein sequence ID" value="CAF3575584.1"/>
    <property type="molecule type" value="Genomic_DNA"/>
</dbReference>
<dbReference type="EMBL" id="CAJNOO010003381">
    <property type="protein sequence ID" value="CAF1334260.1"/>
    <property type="molecule type" value="Genomic_DNA"/>
</dbReference>
<dbReference type="Proteomes" id="UP000663882">
    <property type="component" value="Unassembled WGS sequence"/>
</dbReference>
<reference evidence="2" key="1">
    <citation type="submission" date="2021-02" db="EMBL/GenBank/DDBJ databases">
        <authorList>
            <person name="Nowell W R."/>
        </authorList>
    </citation>
    <scope>NUCLEOTIDE SEQUENCE</scope>
</reference>